<dbReference type="WBParaSite" id="RSKR_0000167500.1">
    <property type="protein sequence ID" value="RSKR_0000167500.1"/>
    <property type="gene ID" value="RSKR_0000167500"/>
</dbReference>
<accession>A0AC35TKW7</accession>
<protein>
    <submittedName>
        <fullName evidence="2">C-type lectin domain-containing protein</fullName>
    </submittedName>
</protein>
<organism evidence="1 2">
    <name type="scientific">Rhabditophanes sp. KR3021</name>
    <dbReference type="NCBI Taxonomy" id="114890"/>
    <lineage>
        <taxon>Eukaryota</taxon>
        <taxon>Metazoa</taxon>
        <taxon>Ecdysozoa</taxon>
        <taxon>Nematoda</taxon>
        <taxon>Chromadorea</taxon>
        <taxon>Rhabditida</taxon>
        <taxon>Tylenchina</taxon>
        <taxon>Panagrolaimomorpha</taxon>
        <taxon>Strongyloidoidea</taxon>
        <taxon>Alloionematidae</taxon>
        <taxon>Rhabditophanes</taxon>
    </lineage>
</organism>
<evidence type="ECO:0000313" key="2">
    <source>
        <dbReference type="WBParaSite" id="RSKR_0000167500.1"/>
    </source>
</evidence>
<reference evidence="2" key="1">
    <citation type="submission" date="2016-11" db="UniProtKB">
        <authorList>
            <consortium name="WormBaseParasite"/>
        </authorList>
    </citation>
    <scope>IDENTIFICATION</scope>
    <source>
        <strain evidence="2">KR3021</strain>
    </source>
</reference>
<name>A0AC35TKW7_9BILA</name>
<dbReference type="Proteomes" id="UP000095286">
    <property type="component" value="Unplaced"/>
</dbReference>
<evidence type="ECO:0000313" key="1">
    <source>
        <dbReference type="Proteomes" id="UP000095286"/>
    </source>
</evidence>
<sequence length="271" mass="31097">MKRMDFNDAKSYCQSRHNSELLIISTSYQNQFIRDYYAFFDYVWLNAEIVESNDSFITTTKNQLKWKGKNIIHYTNFANGYSVTSGDKYKSCLRMNKVGEWENVDCHGYASFVCQKRLVVEEDDVVECPGGWTFSKFTGTCYKVIFKKNLSLTRADKICREQGFLVGEVSTLASIQSQEENNIVLNLALLKQSHLHKILLGGLNDSKKKSRWFWIDGSKLTFQNWDDFMPRGSSKLSGICMSPSGKWSSMSTEKVSHPDHTVAVCKFIPTI</sequence>
<proteinExistence type="predicted"/>